<dbReference type="CDD" id="cd07473">
    <property type="entry name" value="Peptidases_S8_Subtilisin_like"/>
    <property type="match status" value="1"/>
</dbReference>
<protein>
    <recommendedName>
        <fullName evidence="7">Peptidase S8/S53 domain-containing protein</fullName>
    </recommendedName>
</protein>
<evidence type="ECO:0000256" key="1">
    <source>
        <dbReference type="ARBA" id="ARBA00011073"/>
    </source>
</evidence>
<feature type="active site" description="Charge relay system" evidence="5">
    <location>
        <position position="312"/>
    </location>
</feature>
<dbReference type="Gene3D" id="3.40.50.200">
    <property type="entry name" value="Peptidase S8/S53 domain"/>
    <property type="match status" value="1"/>
</dbReference>
<evidence type="ECO:0000259" key="7">
    <source>
        <dbReference type="Pfam" id="PF00082"/>
    </source>
</evidence>
<evidence type="ECO:0000313" key="9">
    <source>
        <dbReference type="Proteomes" id="UP000075320"/>
    </source>
</evidence>
<organism evidence="8 9">
    <name type="scientific">Bdellovibrio bacteriovorus</name>
    <dbReference type="NCBI Taxonomy" id="959"/>
    <lineage>
        <taxon>Bacteria</taxon>
        <taxon>Pseudomonadati</taxon>
        <taxon>Bdellovibrionota</taxon>
        <taxon>Bdellovibrionia</taxon>
        <taxon>Bdellovibrionales</taxon>
        <taxon>Pseudobdellovibrionaceae</taxon>
        <taxon>Bdellovibrio</taxon>
    </lineage>
</organism>
<keyword evidence="2 5" id="KW-0645">Protease</keyword>
<dbReference type="InterPro" id="IPR022398">
    <property type="entry name" value="Peptidase_S8_His-AS"/>
</dbReference>
<keyword evidence="3 5" id="KW-0378">Hydrolase</keyword>
<dbReference type="PROSITE" id="PS00138">
    <property type="entry name" value="SUBTILASE_SER"/>
    <property type="match status" value="1"/>
</dbReference>
<evidence type="ECO:0000313" key="8">
    <source>
        <dbReference type="EMBL" id="KYG63201.1"/>
    </source>
</evidence>
<feature type="active site" description="Charge relay system" evidence="5">
    <location>
        <position position="81"/>
    </location>
</feature>
<dbReference type="SUPFAM" id="SSF52743">
    <property type="entry name" value="Subtilisin-like"/>
    <property type="match status" value="1"/>
</dbReference>
<dbReference type="PROSITE" id="PS51892">
    <property type="entry name" value="SUBTILASE"/>
    <property type="match status" value="1"/>
</dbReference>
<dbReference type="RefSeq" id="WP_061836276.1">
    <property type="nucleotide sequence ID" value="NZ_LUKE01000004.1"/>
</dbReference>
<dbReference type="PRINTS" id="PR00723">
    <property type="entry name" value="SUBTILISIN"/>
</dbReference>
<evidence type="ECO:0000256" key="5">
    <source>
        <dbReference type="PROSITE-ProRule" id="PRU01240"/>
    </source>
</evidence>
<dbReference type="InterPro" id="IPR036852">
    <property type="entry name" value="Peptidase_S8/S53_dom_sf"/>
</dbReference>
<name>A0A150WHL4_BDEBC</name>
<evidence type="ECO:0000256" key="6">
    <source>
        <dbReference type="RuleBase" id="RU003355"/>
    </source>
</evidence>
<evidence type="ECO:0000256" key="4">
    <source>
        <dbReference type="ARBA" id="ARBA00022825"/>
    </source>
</evidence>
<dbReference type="GO" id="GO:0006508">
    <property type="term" value="P:proteolysis"/>
    <property type="evidence" value="ECO:0007669"/>
    <property type="project" value="UniProtKB-KW"/>
</dbReference>
<keyword evidence="9" id="KW-1185">Reference proteome</keyword>
<dbReference type="InterPro" id="IPR023827">
    <property type="entry name" value="Peptidase_S8_Asp-AS"/>
</dbReference>
<evidence type="ECO:0000256" key="2">
    <source>
        <dbReference type="ARBA" id="ARBA00022670"/>
    </source>
</evidence>
<dbReference type="PANTHER" id="PTHR43399:SF4">
    <property type="entry name" value="CELL WALL-ASSOCIATED PROTEASE"/>
    <property type="match status" value="1"/>
</dbReference>
<reference evidence="8 9" key="1">
    <citation type="submission" date="2016-03" db="EMBL/GenBank/DDBJ databases">
        <authorList>
            <person name="Ploux O."/>
        </authorList>
    </citation>
    <scope>NUCLEOTIDE SEQUENCE [LARGE SCALE GENOMIC DNA]</scope>
    <source>
        <strain evidence="8 9">R0</strain>
    </source>
</reference>
<proteinExistence type="inferred from homology"/>
<feature type="domain" description="Peptidase S8/S53" evidence="7">
    <location>
        <begin position="73"/>
        <end position="344"/>
    </location>
</feature>
<dbReference type="PANTHER" id="PTHR43399">
    <property type="entry name" value="SUBTILISIN-RELATED"/>
    <property type="match status" value="1"/>
</dbReference>
<dbReference type="InterPro" id="IPR051048">
    <property type="entry name" value="Peptidase_S8/S53_subtilisin"/>
</dbReference>
<dbReference type="Pfam" id="PF00082">
    <property type="entry name" value="Peptidase_S8"/>
    <property type="match status" value="1"/>
</dbReference>
<dbReference type="PROSITE" id="PS00137">
    <property type="entry name" value="SUBTILASE_HIS"/>
    <property type="match status" value="1"/>
</dbReference>
<comment type="caution">
    <text evidence="8">The sequence shown here is derived from an EMBL/GenBank/DDBJ whole genome shotgun (WGS) entry which is preliminary data.</text>
</comment>
<keyword evidence="4 5" id="KW-0720">Serine protease</keyword>
<dbReference type="OrthoDB" id="5290674at2"/>
<dbReference type="AlphaFoldDB" id="A0A150WHL4"/>
<dbReference type="InterPro" id="IPR023828">
    <property type="entry name" value="Peptidase_S8_Ser-AS"/>
</dbReference>
<dbReference type="InterPro" id="IPR000209">
    <property type="entry name" value="Peptidase_S8/S53_dom"/>
</dbReference>
<evidence type="ECO:0000256" key="3">
    <source>
        <dbReference type="ARBA" id="ARBA00022801"/>
    </source>
</evidence>
<dbReference type="InterPro" id="IPR034204">
    <property type="entry name" value="PfSUB1-like_cat_dom"/>
</dbReference>
<sequence>MRSVLALITSLFLSQGWAVGNDPLKNLQWGVLNSGQSVNEALTDVEYEKVQGVLGVDVGRVKTAALNWNDSKREVLVAVIDSGVDVNHPDLKDRIFLNSADCDSLGRPPFRSELDKDGNGYAGDCMGWNVSGNGDENRVNDDIGHGTHVSGIIAAIENNGVGISGVAPKVKILPIKLTFRGDQGAGYTTRMLKALQYALDMKADVINLSLGWPAAADTASLQKKIKEALERGVIIVVAAGNNTTEKPIYPCSYEGVVCVGSIRPDSQLSMFSNFGSHVDLLAPGSNILSLIPTQMSPSQFSVTGYDFKSGTSQATPFVSAAFAVLKSVLPEATTDELKARLFISSRPRPTVVSAINGLIQIDKSLEVAPQSAVFPVLKGEQMISVSDNGAFELQFAVKNYWKASGAIALDLEVSKNVTLTATQFTLPSLAEGQTEVIKIAGQINGSAQNHVVTVKLKVTEGAKVSNYSFSKTLVKTVTPVTSNLAGLDFDLSGIKMDRELTKLRPQTVKNSFKKTDESEYFFISSQGEKYFLTLMRASDNRLLPTTLDLDRGETVLNLIKMDLNGDGKADYLMQSYNTLKGDNSFKLWYLNSNLKPLFNTPFFTYDATLAMPNWREMAWVGMNYQGQRMLVPLYIFKGQVVPADRNKDPFEDSNDQAVTNRIYFYRPNAQTKSFELRSFDTFKTMKQLGSSAGVKYPERMLIKLMFPPSLTEIAQGEARVLVEVVGGNSGARYYQLRIGDNAATKKLARISGQFNLQGFQMVRQPGLDSSSDSFFMSRTQSSSIIEFAWIQGLNTPKFYSYVHPKKGDNIIGALTASGENGGVRLLVETKTQVNSLLIDSSGKKTLTTSPINRSSVLSSSVFTDLFAPIRIKGQIGLYIDSSQLYRGHAYTLSSTAGSFVPAIGNSLQIGDSCTALNPMVQGGESSFVVYCENLGTQRKTIYKIPML</sequence>
<dbReference type="Proteomes" id="UP000075320">
    <property type="component" value="Unassembled WGS sequence"/>
</dbReference>
<dbReference type="PROSITE" id="PS00136">
    <property type="entry name" value="SUBTILASE_ASP"/>
    <property type="match status" value="1"/>
</dbReference>
<dbReference type="EMBL" id="LUKE01000004">
    <property type="protein sequence ID" value="KYG63201.1"/>
    <property type="molecule type" value="Genomic_DNA"/>
</dbReference>
<dbReference type="GO" id="GO:0004252">
    <property type="term" value="F:serine-type endopeptidase activity"/>
    <property type="evidence" value="ECO:0007669"/>
    <property type="project" value="UniProtKB-UniRule"/>
</dbReference>
<feature type="active site" description="Charge relay system" evidence="5">
    <location>
        <position position="145"/>
    </location>
</feature>
<accession>A0A150WHL4</accession>
<gene>
    <name evidence="8" type="ORF">AZI86_15980</name>
</gene>
<comment type="similarity">
    <text evidence="1 5 6">Belongs to the peptidase S8 family.</text>
</comment>
<dbReference type="InterPro" id="IPR015500">
    <property type="entry name" value="Peptidase_S8_subtilisin-rel"/>
</dbReference>